<evidence type="ECO:0000313" key="2">
    <source>
        <dbReference type="EMBL" id="GFH30613.1"/>
    </source>
</evidence>
<feature type="coiled-coil region" evidence="1">
    <location>
        <begin position="1"/>
        <end position="33"/>
    </location>
</feature>
<feature type="non-terminal residue" evidence="2">
    <location>
        <position position="51"/>
    </location>
</feature>
<accession>A0A6A0AE57</accession>
<dbReference type="Proteomes" id="UP000485058">
    <property type="component" value="Unassembled WGS sequence"/>
</dbReference>
<name>A0A6A0AE57_HAELA</name>
<dbReference type="EMBL" id="BLLF01005024">
    <property type="protein sequence ID" value="GFH30613.1"/>
    <property type="molecule type" value="Genomic_DNA"/>
</dbReference>
<comment type="caution">
    <text evidence="2">The sequence shown here is derived from an EMBL/GenBank/DDBJ whole genome shotgun (WGS) entry which is preliminary data.</text>
</comment>
<keyword evidence="3" id="KW-1185">Reference proteome</keyword>
<organism evidence="2 3">
    <name type="scientific">Haematococcus lacustris</name>
    <name type="common">Green alga</name>
    <name type="synonym">Haematococcus pluvialis</name>
    <dbReference type="NCBI Taxonomy" id="44745"/>
    <lineage>
        <taxon>Eukaryota</taxon>
        <taxon>Viridiplantae</taxon>
        <taxon>Chlorophyta</taxon>
        <taxon>core chlorophytes</taxon>
        <taxon>Chlorophyceae</taxon>
        <taxon>CS clade</taxon>
        <taxon>Chlamydomonadales</taxon>
        <taxon>Haematococcaceae</taxon>
        <taxon>Haematococcus</taxon>
    </lineage>
</organism>
<proteinExistence type="predicted"/>
<dbReference type="AlphaFoldDB" id="A0A6A0AE57"/>
<sequence length="51" mass="5993">MQAAEKKKAEEEARVLKLKLEAERRTVEEAQKIRQEELRVEALDSARKRAE</sequence>
<reference evidence="2 3" key="1">
    <citation type="submission" date="2020-02" db="EMBL/GenBank/DDBJ databases">
        <title>Draft genome sequence of Haematococcus lacustris strain NIES-144.</title>
        <authorList>
            <person name="Morimoto D."/>
            <person name="Nakagawa S."/>
            <person name="Yoshida T."/>
            <person name="Sawayama S."/>
        </authorList>
    </citation>
    <scope>NUCLEOTIDE SEQUENCE [LARGE SCALE GENOMIC DNA]</scope>
    <source>
        <strain evidence="2 3">NIES-144</strain>
    </source>
</reference>
<evidence type="ECO:0000313" key="3">
    <source>
        <dbReference type="Proteomes" id="UP000485058"/>
    </source>
</evidence>
<keyword evidence="1" id="KW-0175">Coiled coil</keyword>
<gene>
    <name evidence="2" type="ORF">HaLaN_29498</name>
</gene>
<evidence type="ECO:0000256" key="1">
    <source>
        <dbReference type="SAM" id="Coils"/>
    </source>
</evidence>
<protein>
    <submittedName>
        <fullName evidence="2">Uncharacterized protein</fullName>
    </submittedName>
</protein>